<name>A0A8J8JV69_9BACT</name>
<evidence type="ECO:0000256" key="3">
    <source>
        <dbReference type="ARBA" id="ARBA00022553"/>
    </source>
</evidence>
<evidence type="ECO:0000256" key="4">
    <source>
        <dbReference type="SAM" id="Phobius"/>
    </source>
</evidence>
<dbReference type="Proteomes" id="UP000598971">
    <property type="component" value="Unassembled WGS sequence"/>
</dbReference>
<feature type="domain" description="Histidine kinase" evidence="5">
    <location>
        <begin position="476"/>
        <end position="691"/>
    </location>
</feature>
<dbReference type="SUPFAM" id="SSF48452">
    <property type="entry name" value="TPR-like"/>
    <property type="match status" value="2"/>
</dbReference>
<evidence type="ECO:0000313" key="7">
    <source>
        <dbReference type="Proteomes" id="UP000598971"/>
    </source>
</evidence>
<dbReference type="PANTHER" id="PTHR43547">
    <property type="entry name" value="TWO-COMPONENT HISTIDINE KINASE"/>
    <property type="match status" value="1"/>
</dbReference>
<evidence type="ECO:0000256" key="2">
    <source>
        <dbReference type="ARBA" id="ARBA00012438"/>
    </source>
</evidence>
<dbReference type="InterPro" id="IPR011990">
    <property type="entry name" value="TPR-like_helical_dom_sf"/>
</dbReference>
<dbReference type="SMART" id="SM00387">
    <property type="entry name" value="HATPase_c"/>
    <property type="match status" value="1"/>
</dbReference>
<gene>
    <name evidence="6" type="ORF">GD597_16445</name>
</gene>
<evidence type="ECO:0000256" key="1">
    <source>
        <dbReference type="ARBA" id="ARBA00000085"/>
    </source>
</evidence>
<evidence type="ECO:0000313" key="6">
    <source>
        <dbReference type="EMBL" id="NNV57065.1"/>
    </source>
</evidence>
<dbReference type="InterPro" id="IPR005467">
    <property type="entry name" value="His_kinase_dom"/>
</dbReference>
<feature type="transmembrane region" description="Helical" evidence="4">
    <location>
        <begin position="419"/>
        <end position="439"/>
    </location>
</feature>
<dbReference type="CDD" id="cd00082">
    <property type="entry name" value="HisKA"/>
    <property type="match status" value="1"/>
</dbReference>
<keyword evidence="7" id="KW-1185">Reference proteome</keyword>
<dbReference type="SMART" id="SM00028">
    <property type="entry name" value="TPR"/>
    <property type="match status" value="4"/>
</dbReference>
<dbReference type="SMART" id="SM00388">
    <property type="entry name" value="HisKA"/>
    <property type="match status" value="1"/>
</dbReference>
<dbReference type="SUPFAM" id="SSF47384">
    <property type="entry name" value="Homodimeric domain of signal transducing histidine kinase"/>
    <property type="match status" value="1"/>
</dbReference>
<dbReference type="PROSITE" id="PS50109">
    <property type="entry name" value="HIS_KIN"/>
    <property type="match status" value="1"/>
</dbReference>
<dbReference type="GO" id="GO:0000155">
    <property type="term" value="F:phosphorelay sensor kinase activity"/>
    <property type="evidence" value="ECO:0007669"/>
    <property type="project" value="InterPro"/>
</dbReference>
<accession>A0A8J8JV69</accession>
<dbReference type="InterPro" id="IPR003594">
    <property type="entry name" value="HATPase_dom"/>
</dbReference>
<dbReference type="PANTHER" id="PTHR43547:SF2">
    <property type="entry name" value="HYBRID SIGNAL TRANSDUCTION HISTIDINE KINASE C"/>
    <property type="match status" value="1"/>
</dbReference>
<reference evidence="6" key="1">
    <citation type="submission" date="2019-10" db="EMBL/GenBank/DDBJ databases">
        <title>Draft genome sequence of Panacibacter sp. KCS-6.</title>
        <authorList>
            <person name="Yim K.J."/>
        </authorList>
    </citation>
    <scope>NUCLEOTIDE SEQUENCE</scope>
    <source>
        <strain evidence="6">KCS-6</strain>
    </source>
</reference>
<proteinExistence type="predicted"/>
<organism evidence="6 7">
    <name type="scientific">Limnovirga soli</name>
    <dbReference type="NCBI Taxonomy" id="2656915"/>
    <lineage>
        <taxon>Bacteria</taxon>
        <taxon>Pseudomonadati</taxon>
        <taxon>Bacteroidota</taxon>
        <taxon>Chitinophagia</taxon>
        <taxon>Chitinophagales</taxon>
        <taxon>Chitinophagaceae</taxon>
        <taxon>Limnovirga</taxon>
    </lineage>
</organism>
<dbReference type="EMBL" id="WHPF01000012">
    <property type="protein sequence ID" value="NNV57065.1"/>
    <property type="molecule type" value="Genomic_DNA"/>
</dbReference>
<keyword evidence="4" id="KW-1133">Transmembrane helix</keyword>
<dbReference type="Gene3D" id="1.25.40.10">
    <property type="entry name" value="Tetratricopeptide repeat domain"/>
    <property type="match status" value="2"/>
</dbReference>
<dbReference type="InterPro" id="IPR036890">
    <property type="entry name" value="HATPase_C_sf"/>
</dbReference>
<comment type="catalytic activity">
    <reaction evidence="1">
        <text>ATP + protein L-histidine = ADP + protein N-phospho-L-histidine.</text>
        <dbReference type="EC" id="2.7.13.3"/>
    </reaction>
</comment>
<keyword evidence="4" id="KW-0472">Membrane</keyword>
<evidence type="ECO:0000259" key="5">
    <source>
        <dbReference type="PROSITE" id="PS50109"/>
    </source>
</evidence>
<dbReference type="InterPro" id="IPR003661">
    <property type="entry name" value="HisK_dim/P_dom"/>
</dbReference>
<dbReference type="InterPro" id="IPR036097">
    <property type="entry name" value="HisK_dim/P_sf"/>
</dbReference>
<protein>
    <recommendedName>
        <fullName evidence="2">histidine kinase</fullName>
        <ecNumber evidence="2">2.7.13.3</ecNumber>
    </recommendedName>
</protein>
<dbReference type="Pfam" id="PF02518">
    <property type="entry name" value="HATPase_c"/>
    <property type="match status" value="1"/>
</dbReference>
<dbReference type="Gene3D" id="1.10.287.130">
    <property type="match status" value="1"/>
</dbReference>
<keyword evidence="3" id="KW-0597">Phosphoprotein</keyword>
<sequence>MVRCKSLMAYTIFNIQNKNAMHCSAFFKRIIIVACCMVMLVKSYAQQIEIDGLLQQLKEHSGNDTTSLKLLIQISKGYQTSNLRSAEGYALQADSLGKKINIDSFTCAALRQLTSVYTWQYKTTEALKKAFTLLEYAEKINSPYYLREAYLSIAYVYEIENDWNKALINTNKALKYVDQTVESPERGFIYDYLGTEYFGVGKIKEGENYLRMGRKMLLNDPASKAHLGDLEINFAKLFGATNRLDSSVFHFTEAINIFTQLEQPYQLADVYQQMGDMYESFKLHAQAKGCYEKTISNYKKGDISEPDYALALLGLGAVALAEKDYKKASEIFHSEFEKIKAAKILDPQLKYLRYMAEVDSVLGNYQEAYAHLKYYTTLYDSSYNYKTNKGLQRSQVEEQVKEKEAENKRLQDEQMKNNYLLGALVFVFVLICFFLFFLYRQKTAALKTSRELQLFTAEKNKELAIINGVKDKLISMIAHDVRSPLTSLQSTLYLTREKIMNEEEFTQLSLLLDNDIGHLMSMLDNTLLWAREQISDLKIHKQIFNLHTCAADVINMHHQLIQDKQLLVQNLIPANLMVKTDKQIILTVFRNLLSNAIKFTPSGKTITIQSTAGENKITVSFKDEGSGIDADIMEKINNREFISTRGTNNEKGTGLGLMFTFDLLSKMGETIHINTAPQKGTEIIFSISTEHLTTV</sequence>
<comment type="caution">
    <text evidence="6">The sequence shown here is derived from an EMBL/GenBank/DDBJ whole genome shotgun (WGS) entry which is preliminary data.</text>
</comment>
<dbReference type="SUPFAM" id="SSF55874">
    <property type="entry name" value="ATPase domain of HSP90 chaperone/DNA topoisomerase II/histidine kinase"/>
    <property type="match status" value="1"/>
</dbReference>
<dbReference type="EC" id="2.7.13.3" evidence="2"/>
<dbReference type="AlphaFoldDB" id="A0A8J8JV69"/>
<keyword evidence="4" id="KW-0812">Transmembrane</keyword>
<dbReference type="Gene3D" id="3.30.565.10">
    <property type="entry name" value="Histidine kinase-like ATPase, C-terminal domain"/>
    <property type="match status" value="1"/>
</dbReference>
<dbReference type="InterPro" id="IPR019734">
    <property type="entry name" value="TPR_rpt"/>
</dbReference>